<sequence length="406" mass="44112">MRNELDSLNSLNIDKTYFLVSKMFLFIALLILHQPAEGDTSPITCYNDNGEAVDWYYLYKLPNQKGSKDPARGLMYLLLEKGSEGWTEGKFNANSTAGAPGRTVGQLYGSHKNQEVAYILYNDQPHKPAPGLRNSENTKGHTKGVVLLDKTQGFWLVHSTPKFPPPRADGQYSYPATGMKKGQSFLCVTYPLKHFQTIGEQLLINQPTVYDCDVPPSLATAVPALLTLCKQSMPALQVFPQVKPMTNRSVILTSLDGTDFLNFAKGSAFNNDLYSSWVAPTLQSHLLVRFWVCAKGHLPSSCTGPWKVLDVSVVNPGHTANINASADHSKWAVSTQAPGSGSGSGSRGVGGWVCVGDINRIQAEEKRGGGTVCQQNPVVWKAYRSSALSCMDCSNGTKCDAADVNG</sequence>
<dbReference type="Ensembl" id="ENSGMOT00000069695.1">
    <property type="protein sequence ID" value="ENSGMOP00000026549.1"/>
    <property type="gene ID" value="ENSGMOG00000031075.1"/>
</dbReference>
<evidence type="ECO:0000256" key="12">
    <source>
        <dbReference type="ARBA" id="ARBA00023180"/>
    </source>
</evidence>
<evidence type="ECO:0000256" key="17">
    <source>
        <dbReference type="ARBA" id="ARBA00043033"/>
    </source>
</evidence>
<protein>
    <recommendedName>
        <fullName evidence="14">Deoxyribonuclease-2-alpha</fullName>
        <ecNumber evidence="4">3.1.22.1</ecNumber>
    </recommendedName>
    <alternativeName>
        <fullName evidence="15">Acid DNase</fullName>
    </alternativeName>
    <alternativeName>
        <fullName evidence="17">Deoxyribonuclease II alpha</fullName>
    </alternativeName>
    <alternativeName>
        <fullName evidence="16">Lysosomal DNase II</fullName>
    </alternativeName>
</protein>
<evidence type="ECO:0000256" key="10">
    <source>
        <dbReference type="ARBA" id="ARBA00022801"/>
    </source>
</evidence>
<keyword evidence="9" id="KW-0255">Endonuclease</keyword>
<dbReference type="PANTHER" id="PTHR10858">
    <property type="entry name" value="DEOXYRIBONUCLEASE II"/>
    <property type="match status" value="1"/>
</dbReference>
<evidence type="ECO:0000256" key="16">
    <source>
        <dbReference type="ARBA" id="ARBA00041918"/>
    </source>
</evidence>
<dbReference type="EC" id="3.1.22.1" evidence="4"/>
<gene>
    <name evidence="20" type="primary">dnase2</name>
</gene>
<dbReference type="Pfam" id="PF03265">
    <property type="entry name" value="DNase_II"/>
    <property type="match status" value="1"/>
</dbReference>
<comment type="similarity">
    <text evidence="3">Belongs to the DNase II family.</text>
</comment>
<name>A0A8C5A5M0_GADMO</name>
<dbReference type="InterPro" id="IPR004947">
    <property type="entry name" value="DNase_II"/>
</dbReference>
<dbReference type="OrthoDB" id="10261598at2759"/>
<keyword evidence="12" id="KW-0325">Glycoprotein</keyword>
<evidence type="ECO:0000256" key="13">
    <source>
        <dbReference type="ARBA" id="ARBA00023228"/>
    </source>
</evidence>
<dbReference type="AlphaFoldDB" id="A0A8C5A5M0"/>
<evidence type="ECO:0000256" key="6">
    <source>
        <dbReference type="ARBA" id="ARBA00022703"/>
    </source>
</evidence>
<keyword evidence="7" id="KW-0540">Nuclease</keyword>
<comment type="function">
    <text evidence="18">Hydrolyzes DNA under acidic conditions with a preference for double-stranded DNA. Plays a major role in the clearance of nucleic acids generated through apoptosis, hence preventing autoinflammation. Necessary for proper fetal development and for definitive erythropoiesis in fetal liver and bone marrow, where it degrades nuclear DNA expelled from erythroid precursor cells.</text>
</comment>
<accession>A0A8C5A5M0</accession>
<organism evidence="20 21">
    <name type="scientific">Gadus morhua</name>
    <name type="common">Atlantic cod</name>
    <dbReference type="NCBI Taxonomy" id="8049"/>
    <lineage>
        <taxon>Eukaryota</taxon>
        <taxon>Metazoa</taxon>
        <taxon>Chordata</taxon>
        <taxon>Craniata</taxon>
        <taxon>Vertebrata</taxon>
        <taxon>Euteleostomi</taxon>
        <taxon>Actinopterygii</taxon>
        <taxon>Neopterygii</taxon>
        <taxon>Teleostei</taxon>
        <taxon>Neoteleostei</taxon>
        <taxon>Acanthomorphata</taxon>
        <taxon>Zeiogadaria</taxon>
        <taxon>Gadariae</taxon>
        <taxon>Gadiformes</taxon>
        <taxon>Gadoidei</taxon>
        <taxon>Gadidae</taxon>
        <taxon>Gadus</taxon>
    </lineage>
</organism>
<evidence type="ECO:0000256" key="7">
    <source>
        <dbReference type="ARBA" id="ARBA00022722"/>
    </source>
</evidence>
<evidence type="ECO:0000256" key="3">
    <source>
        <dbReference type="ARBA" id="ARBA00007527"/>
    </source>
</evidence>
<feature type="chain" id="PRO_5047394665" description="Deoxyribonuclease-2-alpha" evidence="19">
    <location>
        <begin position="39"/>
        <end position="406"/>
    </location>
</feature>
<dbReference type="GO" id="GO:0005764">
    <property type="term" value="C:lysosome"/>
    <property type="evidence" value="ECO:0007669"/>
    <property type="project" value="UniProtKB-SubCell"/>
</dbReference>
<keyword evidence="13" id="KW-0458">Lysosome</keyword>
<feature type="signal peptide" evidence="19">
    <location>
        <begin position="1"/>
        <end position="38"/>
    </location>
</feature>
<evidence type="ECO:0000256" key="14">
    <source>
        <dbReference type="ARBA" id="ARBA00039868"/>
    </source>
</evidence>
<comment type="catalytic activity">
    <reaction evidence="1">
        <text>Endonucleolytic cleavage to nucleoside 3'-phosphates and 3'-phosphooligonucleotide end-products.</text>
        <dbReference type="EC" id="3.1.22.1"/>
    </reaction>
</comment>
<evidence type="ECO:0000256" key="11">
    <source>
        <dbReference type="ARBA" id="ARBA00023157"/>
    </source>
</evidence>
<dbReference type="PANTHER" id="PTHR10858:SF9">
    <property type="entry name" value="DEOXYRIBONUCLEASE-2-ALPHA"/>
    <property type="match status" value="1"/>
</dbReference>
<keyword evidence="5" id="KW-0217">Developmental protein</keyword>
<evidence type="ECO:0000313" key="20">
    <source>
        <dbReference type="Ensembl" id="ENSGMOP00000026549.1"/>
    </source>
</evidence>
<evidence type="ECO:0000256" key="8">
    <source>
        <dbReference type="ARBA" id="ARBA00022729"/>
    </source>
</evidence>
<keyword evidence="6" id="KW-0053">Apoptosis</keyword>
<evidence type="ECO:0000256" key="5">
    <source>
        <dbReference type="ARBA" id="ARBA00022473"/>
    </source>
</evidence>
<evidence type="ECO:0000256" key="4">
    <source>
        <dbReference type="ARBA" id="ARBA00012036"/>
    </source>
</evidence>
<dbReference type="GO" id="GO:0006309">
    <property type="term" value="P:apoptotic DNA fragmentation"/>
    <property type="evidence" value="ECO:0007669"/>
    <property type="project" value="TreeGrafter"/>
</dbReference>
<keyword evidence="11" id="KW-1015">Disulfide bond</keyword>
<evidence type="ECO:0000256" key="9">
    <source>
        <dbReference type="ARBA" id="ARBA00022759"/>
    </source>
</evidence>
<keyword evidence="21" id="KW-1185">Reference proteome</keyword>
<dbReference type="GO" id="GO:0004531">
    <property type="term" value="F:deoxyribonuclease II activity"/>
    <property type="evidence" value="ECO:0007669"/>
    <property type="project" value="UniProtKB-EC"/>
</dbReference>
<reference evidence="20" key="2">
    <citation type="submission" date="2025-09" db="UniProtKB">
        <authorList>
            <consortium name="Ensembl"/>
        </authorList>
    </citation>
    <scope>IDENTIFICATION</scope>
</reference>
<evidence type="ECO:0000256" key="2">
    <source>
        <dbReference type="ARBA" id="ARBA00004371"/>
    </source>
</evidence>
<proteinExistence type="inferred from homology"/>
<evidence type="ECO:0000256" key="19">
    <source>
        <dbReference type="SAM" id="SignalP"/>
    </source>
</evidence>
<evidence type="ECO:0000256" key="18">
    <source>
        <dbReference type="ARBA" id="ARBA00045381"/>
    </source>
</evidence>
<keyword evidence="8 19" id="KW-0732">Signal</keyword>
<evidence type="ECO:0000313" key="21">
    <source>
        <dbReference type="Proteomes" id="UP000694546"/>
    </source>
</evidence>
<dbReference type="Proteomes" id="UP000694546">
    <property type="component" value="Chromosome 11"/>
</dbReference>
<evidence type="ECO:0000256" key="15">
    <source>
        <dbReference type="ARBA" id="ARBA00041393"/>
    </source>
</evidence>
<evidence type="ECO:0000256" key="1">
    <source>
        <dbReference type="ARBA" id="ARBA00000447"/>
    </source>
</evidence>
<comment type="subcellular location">
    <subcellularLocation>
        <location evidence="2">Lysosome</location>
    </subcellularLocation>
</comment>
<dbReference type="GeneTree" id="ENSGT00390000002634"/>
<keyword evidence="10" id="KW-0378">Hydrolase</keyword>
<reference evidence="20" key="1">
    <citation type="submission" date="2025-08" db="UniProtKB">
        <authorList>
            <consortium name="Ensembl"/>
        </authorList>
    </citation>
    <scope>IDENTIFICATION</scope>
</reference>
<dbReference type="OMA" id="YLMYNDE"/>